<keyword evidence="6 8" id="KW-1133">Transmembrane helix</keyword>
<dbReference type="InterPro" id="IPR051789">
    <property type="entry name" value="Bact_Polyamine_Transport"/>
</dbReference>
<feature type="transmembrane region" description="Helical" evidence="8">
    <location>
        <begin position="138"/>
        <end position="162"/>
    </location>
</feature>
<evidence type="ECO:0000259" key="9">
    <source>
        <dbReference type="PROSITE" id="PS50928"/>
    </source>
</evidence>
<accession>A0A2T1DI20</accession>
<dbReference type="PANTHER" id="PTHR43848">
    <property type="entry name" value="PUTRESCINE TRANSPORT SYSTEM PERMEASE PROTEIN POTI"/>
    <property type="match status" value="1"/>
</dbReference>
<feature type="domain" description="ABC transmembrane type-1" evidence="9">
    <location>
        <begin position="71"/>
        <end position="258"/>
    </location>
</feature>
<evidence type="ECO:0000256" key="6">
    <source>
        <dbReference type="ARBA" id="ARBA00022989"/>
    </source>
</evidence>
<dbReference type="InterPro" id="IPR035906">
    <property type="entry name" value="MetI-like_sf"/>
</dbReference>
<comment type="subcellular location">
    <subcellularLocation>
        <location evidence="1 8">Cell membrane</location>
        <topology evidence="1 8">Multi-pass membrane protein</topology>
    </subcellularLocation>
</comment>
<dbReference type="GO" id="GO:0005886">
    <property type="term" value="C:plasma membrane"/>
    <property type="evidence" value="ECO:0007669"/>
    <property type="project" value="UniProtKB-SubCell"/>
</dbReference>
<evidence type="ECO:0000256" key="5">
    <source>
        <dbReference type="ARBA" id="ARBA00022692"/>
    </source>
</evidence>
<dbReference type="CDD" id="cd06261">
    <property type="entry name" value="TM_PBP2"/>
    <property type="match status" value="1"/>
</dbReference>
<gene>
    <name evidence="10" type="ORF">C7B65_08655</name>
</gene>
<proteinExistence type="inferred from homology"/>
<evidence type="ECO:0000256" key="2">
    <source>
        <dbReference type="ARBA" id="ARBA00007069"/>
    </source>
</evidence>
<comment type="caution">
    <text evidence="10">The sequence shown here is derived from an EMBL/GenBank/DDBJ whole genome shotgun (WGS) entry which is preliminary data.</text>
</comment>
<keyword evidence="5 8" id="KW-0812">Transmembrane</keyword>
<dbReference type="GO" id="GO:0055085">
    <property type="term" value="P:transmembrane transport"/>
    <property type="evidence" value="ECO:0007669"/>
    <property type="project" value="InterPro"/>
</dbReference>
<name>A0A2T1DI20_9CYAN</name>
<dbReference type="RefSeq" id="WP_073070837.1">
    <property type="nucleotide sequence ID" value="NZ_MPPI01000009.1"/>
</dbReference>
<dbReference type="PANTHER" id="PTHR43848:SF2">
    <property type="entry name" value="PUTRESCINE TRANSPORT SYSTEM PERMEASE PROTEIN POTI"/>
    <property type="match status" value="1"/>
</dbReference>
<dbReference type="Pfam" id="PF00528">
    <property type="entry name" value="BPD_transp_1"/>
    <property type="match status" value="1"/>
</dbReference>
<keyword evidence="7 8" id="KW-0472">Membrane</keyword>
<organism evidence="10 11">
    <name type="scientific">Phormidesmis priestleyi ULC007</name>
    <dbReference type="NCBI Taxonomy" id="1920490"/>
    <lineage>
        <taxon>Bacteria</taxon>
        <taxon>Bacillati</taxon>
        <taxon>Cyanobacteriota</taxon>
        <taxon>Cyanophyceae</taxon>
        <taxon>Leptolyngbyales</taxon>
        <taxon>Leptolyngbyaceae</taxon>
        <taxon>Phormidesmis</taxon>
    </lineage>
</organism>
<dbReference type="Gene3D" id="1.10.3720.10">
    <property type="entry name" value="MetI-like"/>
    <property type="match status" value="1"/>
</dbReference>
<feature type="transmembrane region" description="Helical" evidence="8">
    <location>
        <begin position="105"/>
        <end position="132"/>
    </location>
</feature>
<comment type="similarity">
    <text evidence="2">Belongs to the binding-protein-dependent transport system permease family. CysTW subfamily.</text>
</comment>
<dbReference type="SUPFAM" id="SSF161098">
    <property type="entry name" value="MetI-like"/>
    <property type="match status" value="1"/>
</dbReference>
<reference evidence="10 11" key="2">
    <citation type="submission" date="2018-03" db="EMBL/GenBank/DDBJ databases">
        <title>The ancient ancestry and fast evolution of plastids.</title>
        <authorList>
            <person name="Moore K.R."/>
            <person name="Magnabosco C."/>
            <person name="Momper L."/>
            <person name="Gold D.A."/>
            <person name="Bosak T."/>
            <person name="Fournier G.P."/>
        </authorList>
    </citation>
    <scope>NUCLEOTIDE SEQUENCE [LARGE SCALE GENOMIC DNA]</scope>
    <source>
        <strain evidence="10 11">ULC007</strain>
    </source>
</reference>
<dbReference type="Proteomes" id="UP000238634">
    <property type="component" value="Unassembled WGS sequence"/>
</dbReference>
<keyword evidence="3 8" id="KW-0813">Transport</keyword>
<keyword evidence="11" id="KW-1185">Reference proteome</keyword>
<sequence>MEKKKRPLSYYLLAGFFGLFVLFLYGPMSAVFILSLQGPEGNLTFPMKGFSFMWMQSVFEEQRVGNFTDAFWRSLCLGLIVMVLTVIFSVMSGMAFRSRFKGSNWIFYLTISSLIVPSILISLGIAVVFNLVGLESAWYTSALGAHLTWTIPFAFLIMLGIFGRFNPAYEEASRDLGANDVTTFWQIVFPLIVSSVVGVAFLSFTLSYDEFTRTSLASGDTNTLPLEIFGMTTNVTSPALYALGTLTTIFSFALIGLALLVITYLSNHQRKPKRG</sequence>
<feature type="transmembrane region" description="Helical" evidence="8">
    <location>
        <begin position="239"/>
        <end position="265"/>
    </location>
</feature>
<dbReference type="OrthoDB" id="9795403at2"/>
<evidence type="ECO:0000256" key="8">
    <source>
        <dbReference type="RuleBase" id="RU363032"/>
    </source>
</evidence>
<dbReference type="EMBL" id="PVWG01000007">
    <property type="protein sequence ID" value="PSB20115.1"/>
    <property type="molecule type" value="Genomic_DNA"/>
</dbReference>
<dbReference type="AlphaFoldDB" id="A0A2T1DI20"/>
<evidence type="ECO:0000313" key="10">
    <source>
        <dbReference type="EMBL" id="PSB20115.1"/>
    </source>
</evidence>
<evidence type="ECO:0000313" key="11">
    <source>
        <dbReference type="Proteomes" id="UP000238634"/>
    </source>
</evidence>
<dbReference type="PROSITE" id="PS50928">
    <property type="entry name" value="ABC_TM1"/>
    <property type="match status" value="1"/>
</dbReference>
<dbReference type="InterPro" id="IPR000515">
    <property type="entry name" value="MetI-like"/>
</dbReference>
<feature type="transmembrane region" description="Helical" evidence="8">
    <location>
        <begin position="183"/>
        <end position="206"/>
    </location>
</feature>
<evidence type="ECO:0000256" key="4">
    <source>
        <dbReference type="ARBA" id="ARBA00022475"/>
    </source>
</evidence>
<protein>
    <submittedName>
        <fullName evidence="10">ABC transporter permease</fullName>
    </submittedName>
</protein>
<evidence type="ECO:0000256" key="3">
    <source>
        <dbReference type="ARBA" id="ARBA00022448"/>
    </source>
</evidence>
<feature type="transmembrane region" description="Helical" evidence="8">
    <location>
        <begin position="12"/>
        <end position="36"/>
    </location>
</feature>
<evidence type="ECO:0000256" key="7">
    <source>
        <dbReference type="ARBA" id="ARBA00023136"/>
    </source>
</evidence>
<feature type="transmembrane region" description="Helical" evidence="8">
    <location>
        <begin position="70"/>
        <end position="93"/>
    </location>
</feature>
<reference evidence="10 11" key="1">
    <citation type="submission" date="2018-02" db="EMBL/GenBank/DDBJ databases">
        <authorList>
            <person name="Cohen D.B."/>
            <person name="Kent A.D."/>
        </authorList>
    </citation>
    <scope>NUCLEOTIDE SEQUENCE [LARGE SCALE GENOMIC DNA]</scope>
    <source>
        <strain evidence="10 11">ULC007</strain>
    </source>
</reference>
<evidence type="ECO:0000256" key="1">
    <source>
        <dbReference type="ARBA" id="ARBA00004651"/>
    </source>
</evidence>
<keyword evidence="4" id="KW-1003">Cell membrane</keyword>
<dbReference type="STRING" id="1920490.GCA_001895925_03777"/>